<evidence type="ECO:0000313" key="2">
    <source>
        <dbReference type="EMBL" id="RKR76367.1"/>
    </source>
</evidence>
<feature type="compositionally biased region" description="Polar residues" evidence="1">
    <location>
        <begin position="1"/>
        <end position="12"/>
    </location>
</feature>
<evidence type="ECO:0000313" key="3">
    <source>
        <dbReference type="Proteomes" id="UP000280008"/>
    </source>
</evidence>
<accession>A0A495IK75</accession>
<comment type="caution">
    <text evidence="2">The sequence shown here is derived from an EMBL/GenBank/DDBJ whole genome shotgun (WGS) entry which is preliminary data.</text>
</comment>
<dbReference type="RefSeq" id="WP_121371345.1">
    <property type="nucleotide sequence ID" value="NZ_RBKS01000001.1"/>
</dbReference>
<proteinExistence type="predicted"/>
<keyword evidence="3" id="KW-1185">Reference proteome</keyword>
<reference evidence="2 3" key="1">
    <citation type="submission" date="2018-10" db="EMBL/GenBank/DDBJ databases">
        <title>Sequencing the genomes of 1000 actinobacteria strains.</title>
        <authorList>
            <person name="Klenk H.-P."/>
        </authorList>
    </citation>
    <scope>NUCLEOTIDE SEQUENCE [LARGE SCALE GENOMIC DNA]</scope>
    <source>
        <strain evidence="2 3">DSM 17894</strain>
    </source>
</reference>
<dbReference type="EMBL" id="RBKS01000001">
    <property type="protein sequence ID" value="RKR76367.1"/>
    <property type="molecule type" value="Genomic_DNA"/>
</dbReference>
<name>A0A495IK75_9MICO</name>
<dbReference type="Proteomes" id="UP000280008">
    <property type="component" value="Unassembled WGS sequence"/>
</dbReference>
<feature type="region of interest" description="Disordered" evidence="1">
    <location>
        <begin position="1"/>
        <end position="22"/>
    </location>
</feature>
<dbReference type="AlphaFoldDB" id="A0A495IK75"/>
<evidence type="ECO:0000256" key="1">
    <source>
        <dbReference type="SAM" id="MobiDB-lite"/>
    </source>
</evidence>
<dbReference type="OrthoDB" id="3035510at2"/>
<sequence>MTINSQTDTPSASRGDDSDPLRRFLTTEEVDPDQFPRMVNMSAGFLFKGIIRPVNPDPVSHVVIPVRDRHDELVVAMSKWNLVWESAQYRRRYFDIDELPDPLAKLADVGDRNIQFIPQTKSRYYEYAPLLHLLPQKTLARHTLPYMQAGQWPPLVDYINVDRHLPGDFASRLERAWASVVWPRITSQSTLGAFSGDDPIRLLAHNLDFWMPAVTKVMQARLRELPIVQDASPTGPVMLTNGDVLPGVVGGGPRMGGEIWTGEDDAAHALVEVVDAADETGRLRDIIDAVRSNRIEDDFSNKWSNARADFERKLYKKRSKVSVKFVELTDADLVQAPGSDFDGNLVTNDFLAVLDAKNREVVVLLNSGYTSAPRSSAMRTTPRSASGLRRFAVKQQNSSTWIDADTNGPVDVSACVVVFRIAVRDVTDMLPGISSYVGHSATDLSDVRLACDRDPSRS</sequence>
<organism evidence="2 3">
    <name type="scientific">Frondihabitans australicus</name>
    <dbReference type="NCBI Taxonomy" id="386892"/>
    <lineage>
        <taxon>Bacteria</taxon>
        <taxon>Bacillati</taxon>
        <taxon>Actinomycetota</taxon>
        <taxon>Actinomycetes</taxon>
        <taxon>Micrococcales</taxon>
        <taxon>Microbacteriaceae</taxon>
        <taxon>Frondihabitans</taxon>
    </lineage>
</organism>
<gene>
    <name evidence="2" type="ORF">C8E83_3539</name>
</gene>
<protein>
    <submittedName>
        <fullName evidence="2">Uncharacterized protein</fullName>
    </submittedName>
</protein>